<proteinExistence type="predicted"/>
<feature type="compositionally biased region" description="Acidic residues" evidence="1">
    <location>
        <begin position="417"/>
        <end position="426"/>
    </location>
</feature>
<evidence type="ECO:0000256" key="1">
    <source>
        <dbReference type="SAM" id="MobiDB-lite"/>
    </source>
</evidence>
<feature type="compositionally biased region" description="Polar residues" evidence="1">
    <location>
        <begin position="231"/>
        <end position="244"/>
    </location>
</feature>
<dbReference type="OrthoDB" id="10570475at2759"/>
<protein>
    <submittedName>
        <fullName evidence="3">Uncharacterized protein</fullName>
    </submittedName>
</protein>
<dbReference type="AlphaFoldDB" id="M2PG29"/>
<evidence type="ECO:0000313" key="3">
    <source>
        <dbReference type="EMBL" id="EMD34909.1"/>
    </source>
</evidence>
<organism evidence="3 4">
    <name type="scientific">Ceriporiopsis subvermispora (strain B)</name>
    <name type="common">White-rot fungus</name>
    <name type="synonym">Gelatoporia subvermispora</name>
    <dbReference type="NCBI Taxonomy" id="914234"/>
    <lineage>
        <taxon>Eukaryota</taxon>
        <taxon>Fungi</taxon>
        <taxon>Dikarya</taxon>
        <taxon>Basidiomycota</taxon>
        <taxon>Agaricomycotina</taxon>
        <taxon>Agaricomycetes</taxon>
        <taxon>Polyporales</taxon>
        <taxon>Gelatoporiaceae</taxon>
        <taxon>Gelatoporia</taxon>
    </lineage>
</organism>
<evidence type="ECO:0000313" key="4">
    <source>
        <dbReference type="Proteomes" id="UP000016930"/>
    </source>
</evidence>
<keyword evidence="2" id="KW-0812">Transmembrane</keyword>
<reference evidence="3 4" key="1">
    <citation type="journal article" date="2012" name="Proc. Natl. Acad. Sci. U.S.A.">
        <title>Comparative genomics of Ceriporiopsis subvermispora and Phanerochaete chrysosporium provide insight into selective ligninolysis.</title>
        <authorList>
            <person name="Fernandez-Fueyo E."/>
            <person name="Ruiz-Duenas F.J."/>
            <person name="Ferreira P."/>
            <person name="Floudas D."/>
            <person name="Hibbett D.S."/>
            <person name="Canessa P."/>
            <person name="Larrondo L.F."/>
            <person name="James T.Y."/>
            <person name="Seelenfreund D."/>
            <person name="Lobos S."/>
            <person name="Polanco R."/>
            <person name="Tello M."/>
            <person name="Honda Y."/>
            <person name="Watanabe T."/>
            <person name="Watanabe T."/>
            <person name="Ryu J.S."/>
            <person name="Kubicek C.P."/>
            <person name="Schmoll M."/>
            <person name="Gaskell J."/>
            <person name="Hammel K.E."/>
            <person name="St John F.J."/>
            <person name="Vanden Wymelenberg A."/>
            <person name="Sabat G."/>
            <person name="Splinter BonDurant S."/>
            <person name="Syed K."/>
            <person name="Yadav J.S."/>
            <person name="Doddapaneni H."/>
            <person name="Subramanian V."/>
            <person name="Lavin J.L."/>
            <person name="Oguiza J.A."/>
            <person name="Perez G."/>
            <person name="Pisabarro A.G."/>
            <person name="Ramirez L."/>
            <person name="Santoyo F."/>
            <person name="Master E."/>
            <person name="Coutinho P.M."/>
            <person name="Henrissat B."/>
            <person name="Lombard V."/>
            <person name="Magnuson J.K."/>
            <person name="Kuees U."/>
            <person name="Hori C."/>
            <person name="Igarashi K."/>
            <person name="Samejima M."/>
            <person name="Held B.W."/>
            <person name="Barry K.W."/>
            <person name="LaButti K.M."/>
            <person name="Lapidus A."/>
            <person name="Lindquist E.A."/>
            <person name="Lucas S.M."/>
            <person name="Riley R."/>
            <person name="Salamov A.A."/>
            <person name="Hoffmeister D."/>
            <person name="Schwenk D."/>
            <person name="Hadar Y."/>
            <person name="Yarden O."/>
            <person name="de Vries R.P."/>
            <person name="Wiebenga A."/>
            <person name="Stenlid J."/>
            <person name="Eastwood D."/>
            <person name="Grigoriev I.V."/>
            <person name="Berka R.M."/>
            <person name="Blanchette R.A."/>
            <person name="Kersten P."/>
            <person name="Martinez A.T."/>
            <person name="Vicuna R."/>
            <person name="Cullen D."/>
        </authorList>
    </citation>
    <scope>NUCLEOTIDE SEQUENCE [LARGE SCALE GENOMIC DNA]</scope>
    <source>
        <strain evidence="3 4">B</strain>
    </source>
</reference>
<accession>M2PG29</accession>
<feature type="compositionally biased region" description="Polar residues" evidence="1">
    <location>
        <begin position="164"/>
        <end position="224"/>
    </location>
</feature>
<keyword evidence="4" id="KW-1185">Reference proteome</keyword>
<feature type="compositionally biased region" description="Low complexity" evidence="1">
    <location>
        <begin position="121"/>
        <end position="131"/>
    </location>
</feature>
<keyword evidence="2" id="KW-0472">Membrane</keyword>
<feature type="compositionally biased region" description="Pro residues" evidence="1">
    <location>
        <begin position="104"/>
        <end position="120"/>
    </location>
</feature>
<feature type="compositionally biased region" description="Low complexity" evidence="1">
    <location>
        <begin position="147"/>
        <end position="162"/>
    </location>
</feature>
<feature type="transmembrane region" description="Helical" evidence="2">
    <location>
        <begin position="6"/>
        <end position="26"/>
    </location>
</feature>
<feature type="compositionally biased region" description="Pro residues" evidence="1">
    <location>
        <begin position="260"/>
        <end position="270"/>
    </location>
</feature>
<evidence type="ECO:0000256" key="2">
    <source>
        <dbReference type="SAM" id="Phobius"/>
    </source>
</evidence>
<sequence>MSQGAIIAGVVCGTAVSLTVAIVLWVRIRQRRKHQEGRSSWIGTRLGTRVGSPKLLRGWIIDQFNDGRSNRSQESMARNNEGYQMPERVLSIAPDESTPAHSPVLPPLPSPSTPHTPPTPSSLLSPSLSPSPRSPPAQYAERRQSAVSVGSDTPTPSSSGSDTMLMSQSQRTSQIPRMSQTQRMTQSQRLSLGQRTSQISQSQRASQNLQISPTRRMSRNQPLSPNKRISESQPTSPNKRMSQNSPSSPFKRFSQRPRPPRPLPPVPGPRPISTLSPTSTFSRLSLDDNDSDFSGSFFKGEEVRVQETDVTDDDGISKALRDLDAGTDYRQVRSETWSGADGDCINGEDVQDGVDTTSISVGDTDRTEGSPRVDAGSGRAHGAEDGLARQRESAVVNGDPDDDTNTLKSPEEYRNGEDEEIDSQDDDLFSEISEESDAFPSSLELDNLEAGRSQTDHRRPAHKEAYSVRPLPVIPVIAIPRNSIMGRDDVRDRTLSTPASFAIPIETPVDDWTPSRRSVFFHAPYYDSGAASPSKRSSKASSIKSLSKVTARMSSASVSLIAFPRRWSRVDRIDPGMRSSTLPVTPRSPEHPPLPFPLDSRISTVKTMLPDPVGRTASPVAT</sequence>
<dbReference type="EMBL" id="KB445801">
    <property type="protein sequence ID" value="EMD34909.1"/>
    <property type="molecule type" value="Genomic_DNA"/>
</dbReference>
<dbReference type="Proteomes" id="UP000016930">
    <property type="component" value="Unassembled WGS sequence"/>
</dbReference>
<feature type="compositionally biased region" description="Basic and acidic residues" evidence="1">
    <location>
        <begin position="381"/>
        <end position="392"/>
    </location>
</feature>
<name>M2PG29_CERS8</name>
<dbReference type="HOGENOM" id="CLU_439401_0_0_1"/>
<gene>
    <name evidence="3" type="ORF">CERSUDRAFT_116449</name>
</gene>
<keyword evidence="2" id="KW-1133">Transmembrane helix</keyword>
<feature type="region of interest" description="Disordered" evidence="1">
    <location>
        <begin position="574"/>
        <end position="601"/>
    </location>
</feature>
<feature type="region of interest" description="Disordered" evidence="1">
    <location>
        <begin position="337"/>
        <end position="426"/>
    </location>
</feature>
<feature type="region of interest" description="Disordered" evidence="1">
    <location>
        <begin position="94"/>
        <end position="318"/>
    </location>
</feature>